<evidence type="ECO:0000313" key="2">
    <source>
        <dbReference type="Proteomes" id="UP000265520"/>
    </source>
</evidence>
<dbReference type="Proteomes" id="UP000265520">
    <property type="component" value="Unassembled WGS sequence"/>
</dbReference>
<comment type="caution">
    <text evidence="1">The sequence shown here is derived from an EMBL/GenBank/DDBJ whole genome shotgun (WGS) entry which is preliminary data.</text>
</comment>
<dbReference type="AlphaFoldDB" id="A0A392UVN1"/>
<sequence length="70" mass="8167">TNDIEMDVGSSATKEKSMICMEEHEEGVMNMPEYFRDVALMSPTHSFGYHGYEDIHVEDFQDEEVSLWNF</sequence>
<evidence type="ECO:0000313" key="1">
    <source>
        <dbReference type="EMBL" id="MCI79243.1"/>
    </source>
</evidence>
<dbReference type="EMBL" id="LXQA010969426">
    <property type="protein sequence ID" value="MCI79243.1"/>
    <property type="molecule type" value="Genomic_DNA"/>
</dbReference>
<feature type="non-terminal residue" evidence="1">
    <location>
        <position position="1"/>
    </location>
</feature>
<organism evidence="1 2">
    <name type="scientific">Trifolium medium</name>
    <dbReference type="NCBI Taxonomy" id="97028"/>
    <lineage>
        <taxon>Eukaryota</taxon>
        <taxon>Viridiplantae</taxon>
        <taxon>Streptophyta</taxon>
        <taxon>Embryophyta</taxon>
        <taxon>Tracheophyta</taxon>
        <taxon>Spermatophyta</taxon>
        <taxon>Magnoliopsida</taxon>
        <taxon>eudicotyledons</taxon>
        <taxon>Gunneridae</taxon>
        <taxon>Pentapetalae</taxon>
        <taxon>rosids</taxon>
        <taxon>fabids</taxon>
        <taxon>Fabales</taxon>
        <taxon>Fabaceae</taxon>
        <taxon>Papilionoideae</taxon>
        <taxon>50 kb inversion clade</taxon>
        <taxon>NPAAA clade</taxon>
        <taxon>Hologalegina</taxon>
        <taxon>IRL clade</taxon>
        <taxon>Trifolieae</taxon>
        <taxon>Trifolium</taxon>
    </lineage>
</organism>
<proteinExistence type="predicted"/>
<name>A0A392UVN1_9FABA</name>
<keyword evidence="2" id="KW-1185">Reference proteome</keyword>
<reference evidence="1 2" key="1">
    <citation type="journal article" date="2018" name="Front. Plant Sci.">
        <title>Red Clover (Trifolium pratense) and Zigzag Clover (T. medium) - A Picture of Genomic Similarities and Differences.</title>
        <authorList>
            <person name="Dluhosova J."/>
            <person name="Istvanek J."/>
            <person name="Nedelnik J."/>
            <person name="Repkova J."/>
        </authorList>
    </citation>
    <scope>NUCLEOTIDE SEQUENCE [LARGE SCALE GENOMIC DNA]</scope>
    <source>
        <strain evidence="2">cv. 10/8</strain>
        <tissue evidence="1">Leaf</tissue>
    </source>
</reference>
<accession>A0A392UVN1</accession>
<protein>
    <submittedName>
        <fullName evidence="1">Putative DRE-binding protein DREB1</fullName>
    </submittedName>
</protein>